<name>A0A0V1C1Z9_TRISP</name>
<reference evidence="1 2" key="1">
    <citation type="submission" date="2015-01" db="EMBL/GenBank/DDBJ databases">
        <title>Evolution of Trichinella species and genotypes.</title>
        <authorList>
            <person name="Korhonen P.K."/>
            <person name="Edoardo P."/>
            <person name="Giuseppe L.R."/>
            <person name="Gasser R.B."/>
        </authorList>
    </citation>
    <scope>NUCLEOTIDE SEQUENCE [LARGE SCALE GENOMIC DNA]</scope>
    <source>
        <strain evidence="1">ISS3</strain>
    </source>
</reference>
<dbReference type="EMBL" id="JYDH01000001">
    <property type="protein sequence ID" value="KRY43353.1"/>
    <property type="molecule type" value="Genomic_DNA"/>
</dbReference>
<accession>A0A0V1C1Z9</accession>
<organism evidence="1 2">
    <name type="scientific">Trichinella spiralis</name>
    <name type="common">Trichina worm</name>
    <dbReference type="NCBI Taxonomy" id="6334"/>
    <lineage>
        <taxon>Eukaryota</taxon>
        <taxon>Metazoa</taxon>
        <taxon>Ecdysozoa</taxon>
        <taxon>Nematoda</taxon>
        <taxon>Enoplea</taxon>
        <taxon>Dorylaimia</taxon>
        <taxon>Trichinellida</taxon>
        <taxon>Trichinellidae</taxon>
        <taxon>Trichinella</taxon>
    </lineage>
</organism>
<evidence type="ECO:0000313" key="1">
    <source>
        <dbReference type="EMBL" id="KRY43353.1"/>
    </source>
</evidence>
<gene>
    <name evidence="1" type="ORF">T01_12088</name>
</gene>
<protein>
    <submittedName>
        <fullName evidence="1">Uncharacterized protein</fullName>
    </submittedName>
</protein>
<keyword evidence="2" id="KW-1185">Reference proteome</keyword>
<evidence type="ECO:0000313" key="2">
    <source>
        <dbReference type="Proteomes" id="UP000054776"/>
    </source>
</evidence>
<dbReference type="Proteomes" id="UP000054776">
    <property type="component" value="Unassembled WGS sequence"/>
</dbReference>
<proteinExistence type="predicted"/>
<sequence>MKIYSSNSVHSNILFNRCIYTDVFIVYFVYGHLSSTVNSRLHLATGILAKRQYTQPHLPRPECSFHLLKMFKFYDHKGVDQLIFGIKNQKKTNICQSSRNSAATNKAIASIFLMTMILLKL</sequence>
<dbReference type="OrthoDB" id="10326888at2759"/>
<dbReference type="InParanoid" id="A0A0V1C1Z9"/>
<dbReference type="AlphaFoldDB" id="A0A0V1C1Z9"/>
<comment type="caution">
    <text evidence="1">The sequence shown here is derived from an EMBL/GenBank/DDBJ whole genome shotgun (WGS) entry which is preliminary data.</text>
</comment>